<evidence type="ECO:0000313" key="3">
    <source>
        <dbReference type="EMBL" id="VTP65829.1"/>
    </source>
</evidence>
<dbReference type="EMBL" id="LR590463">
    <property type="protein sequence ID" value="VTP65829.1"/>
    <property type="molecule type" value="Genomic_DNA"/>
</dbReference>
<name>A0A447QH85_SERRU</name>
<dbReference type="Pfam" id="PF03591">
    <property type="entry name" value="AzlC"/>
    <property type="match status" value="1"/>
</dbReference>
<keyword evidence="1" id="KW-0812">Transmembrane</keyword>
<feature type="transmembrane region" description="Helical" evidence="1">
    <location>
        <begin position="76"/>
        <end position="99"/>
    </location>
</feature>
<proteinExistence type="predicted"/>
<dbReference type="InterPro" id="IPR011606">
    <property type="entry name" value="Brnchd-chn_aa_trnsp_permease"/>
</dbReference>
<sequence length="233" mass="25276">MSLHEQQLTRSGGKHDVLRGLADASPFVFSLLLSFTVIGLLAYQQGLSGVHSVIFSGALMSAPLQMTLLEAPQQSLSLLTVLLSALSINLRFLVFTLSLRSSMRDGPLRGYIPALLVMANAAFTLMSLRRESAPLTRAYCNTVSFTLYAAALCGTLLGYLFASLADRHLVEHMSVIIAIFIASSLGKLARDRHQLLAQAVALLACFASVWLFGAINLLAILTITLLLSYLYDR</sequence>
<dbReference type="Proteomes" id="UP000307968">
    <property type="component" value="Chromosome"/>
</dbReference>
<evidence type="ECO:0000313" key="5">
    <source>
        <dbReference type="Proteomes" id="UP000307968"/>
    </source>
</evidence>
<feature type="transmembrane region" description="Helical" evidence="1">
    <location>
        <begin position="21"/>
        <end position="43"/>
    </location>
</feature>
<feature type="transmembrane region" description="Helical" evidence="1">
    <location>
        <begin position="200"/>
        <end position="231"/>
    </location>
</feature>
<feature type="transmembrane region" description="Helical" evidence="1">
    <location>
        <begin position="49"/>
        <end position="69"/>
    </location>
</feature>
<dbReference type="EMBL" id="LR134155">
    <property type="protein sequence ID" value="VEA69464.1"/>
    <property type="molecule type" value="Genomic_DNA"/>
</dbReference>
<evidence type="ECO:0000313" key="4">
    <source>
        <dbReference type="Proteomes" id="UP000271603"/>
    </source>
</evidence>
<dbReference type="RefSeq" id="WP_054305296.1">
    <property type="nucleotide sequence ID" value="NZ_CAMIPJ010000007.1"/>
</dbReference>
<organism evidence="2 4">
    <name type="scientific">Serratia rubidaea</name>
    <name type="common">Serratia marinorubra</name>
    <dbReference type="NCBI Taxonomy" id="61652"/>
    <lineage>
        <taxon>Bacteria</taxon>
        <taxon>Pseudomonadati</taxon>
        <taxon>Pseudomonadota</taxon>
        <taxon>Gammaproteobacteria</taxon>
        <taxon>Enterobacterales</taxon>
        <taxon>Yersiniaceae</taxon>
        <taxon>Serratia</taxon>
    </lineage>
</organism>
<dbReference type="GeneID" id="61762264"/>
<protein>
    <submittedName>
        <fullName evidence="2">AzlC protein</fullName>
    </submittedName>
</protein>
<accession>A0A447QH85</accession>
<keyword evidence="1" id="KW-0472">Membrane</keyword>
<feature type="transmembrane region" description="Helical" evidence="1">
    <location>
        <begin position="140"/>
        <end position="162"/>
    </location>
</feature>
<feature type="transmembrane region" description="Helical" evidence="1">
    <location>
        <begin position="111"/>
        <end position="128"/>
    </location>
</feature>
<evidence type="ECO:0000313" key="2">
    <source>
        <dbReference type="EMBL" id="VEA69464.1"/>
    </source>
</evidence>
<dbReference type="Proteomes" id="UP000271603">
    <property type="component" value="Chromosome"/>
</dbReference>
<gene>
    <name evidence="3" type="ORF">NCTC12971_04278</name>
    <name evidence="2" type="ORF">NCTC9419_00952</name>
</gene>
<dbReference type="AlphaFoldDB" id="A0A447QH85"/>
<keyword evidence="1" id="KW-1133">Transmembrane helix</keyword>
<evidence type="ECO:0000256" key="1">
    <source>
        <dbReference type="SAM" id="Phobius"/>
    </source>
</evidence>
<reference evidence="2 4" key="1">
    <citation type="submission" date="2018-12" db="EMBL/GenBank/DDBJ databases">
        <authorList>
            <consortium name="Pathogen Informatics"/>
        </authorList>
    </citation>
    <scope>NUCLEOTIDE SEQUENCE [LARGE SCALE GENOMIC DNA]</scope>
    <source>
        <strain evidence="3 5">NCTC12971</strain>
        <strain evidence="2 4">NCTC9419</strain>
    </source>
</reference>
<feature type="transmembrane region" description="Helical" evidence="1">
    <location>
        <begin position="168"/>
        <end position="188"/>
    </location>
</feature>